<evidence type="ECO:0000313" key="1">
    <source>
        <dbReference type="EMBL" id="MDT0496026.1"/>
    </source>
</evidence>
<evidence type="ECO:0000313" key="2">
    <source>
        <dbReference type="Proteomes" id="UP001254608"/>
    </source>
</evidence>
<dbReference type="PROSITE" id="PS51257">
    <property type="entry name" value="PROKAR_LIPOPROTEIN"/>
    <property type="match status" value="1"/>
</dbReference>
<gene>
    <name evidence="1" type="ORF">RM530_01415</name>
</gene>
<protein>
    <recommendedName>
        <fullName evidence="3">Lipoprotein</fullName>
    </recommendedName>
</protein>
<dbReference type="EMBL" id="JAVRIC010000001">
    <property type="protein sequence ID" value="MDT0496026.1"/>
    <property type="molecule type" value="Genomic_DNA"/>
</dbReference>
<dbReference type="Proteomes" id="UP001254608">
    <property type="component" value="Unassembled WGS sequence"/>
</dbReference>
<dbReference type="RefSeq" id="WP_311363417.1">
    <property type="nucleotide sequence ID" value="NZ_JAVRIC010000001.1"/>
</dbReference>
<accession>A0ABU2WDS1</accession>
<name>A0ABU2WDS1_9GAMM</name>
<comment type="caution">
    <text evidence="1">The sequence shown here is derived from an EMBL/GenBank/DDBJ whole genome shotgun (WGS) entry which is preliminary data.</text>
</comment>
<reference evidence="1 2" key="1">
    <citation type="submission" date="2023-09" db="EMBL/GenBank/DDBJ databases">
        <authorList>
            <person name="Rey-Velasco X."/>
        </authorList>
    </citation>
    <scope>NUCLEOTIDE SEQUENCE [LARGE SCALE GENOMIC DNA]</scope>
    <source>
        <strain evidence="1 2">W345</strain>
    </source>
</reference>
<sequence length="438" mass="49078">MLVEARLLVLVMVVGSLMLGACGAQETPIDPAEAIEGCFWVGPYTLEREQTNTAFPDSGATYWSARFTVPDGAKLRLRGRYPHARYMSFVSYNSLKSPTDSIYDTQISPETDHFNPFRPGVRRDVESRAYGLDVLPQSPPDGARAENTIYADPRFDGQVSLFYRIYVPDQGLDATGGTGLPDVELVQANGSVLHGQPACDALQVDRHLLVSSSGRRWVYTMVREQPWRAETFPAQSRPEWRAFYNTFYFQRCTYLGWCGGQPERSGGVFSNPQNGYLTLMANRRFGPLLVLEGRMPDTPRTRSGTKLMPAAQLRYWSLCTNETFTQKVTDCLYDEQVPLDQTDSYIIVASRAQDRPDNARRECGIAWLEWPAVGDGAGHPDDMLVLLRNMLPSPDFEHAVQATRAPGDAREHMQAYLPEPRYMNGSEFALLGCDAESQ</sequence>
<proteinExistence type="predicted"/>
<organism evidence="1 2">
    <name type="scientific">Banduia mediterranea</name>
    <dbReference type="NCBI Taxonomy" id="3075609"/>
    <lineage>
        <taxon>Bacteria</taxon>
        <taxon>Pseudomonadati</taxon>
        <taxon>Pseudomonadota</taxon>
        <taxon>Gammaproteobacteria</taxon>
        <taxon>Nevskiales</taxon>
        <taxon>Algiphilaceae</taxon>
        <taxon>Banduia</taxon>
    </lineage>
</organism>
<evidence type="ECO:0008006" key="3">
    <source>
        <dbReference type="Google" id="ProtNLM"/>
    </source>
</evidence>
<keyword evidence="2" id="KW-1185">Reference proteome</keyword>